<reference evidence="2 3" key="1">
    <citation type="submission" date="2018-02" db="EMBL/GenBank/DDBJ databases">
        <authorList>
            <person name="Cohen D.B."/>
            <person name="Kent A.D."/>
        </authorList>
    </citation>
    <scope>NUCLEOTIDE SEQUENCE [LARGE SCALE GENOMIC DNA]</scope>
    <source>
        <strain evidence="2">1</strain>
    </source>
</reference>
<gene>
    <name evidence="2" type="ORF">MPLG2_0808</name>
</gene>
<name>A0A2N9JEM2_9ACTN</name>
<keyword evidence="1" id="KW-0472">Membrane</keyword>
<organism evidence="2 3">
    <name type="scientific">Micropruina glycogenica</name>
    <dbReference type="NCBI Taxonomy" id="75385"/>
    <lineage>
        <taxon>Bacteria</taxon>
        <taxon>Bacillati</taxon>
        <taxon>Actinomycetota</taxon>
        <taxon>Actinomycetes</taxon>
        <taxon>Propionibacteriales</taxon>
        <taxon>Nocardioidaceae</taxon>
        <taxon>Micropruina</taxon>
    </lineage>
</organism>
<keyword evidence="3" id="KW-1185">Reference proteome</keyword>
<protein>
    <submittedName>
        <fullName evidence="2">Uncharacterized protein</fullName>
    </submittedName>
</protein>
<feature type="transmembrane region" description="Helical" evidence="1">
    <location>
        <begin position="123"/>
        <end position="146"/>
    </location>
</feature>
<dbReference type="KEGG" id="mgg:MPLG2_0808"/>
<evidence type="ECO:0000313" key="3">
    <source>
        <dbReference type="Proteomes" id="UP000238164"/>
    </source>
</evidence>
<keyword evidence="1" id="KW-0812">Transmembrane</keyword>
<evidence type="ECO:0000313" key="2">
    <source>
        <dbReference type="EMBL" id="SPD85844.1"/>
    </source>
</evidence>
<dbReference type="AlphaFoldDB" id="A0A2N9JEM2"/>
<keyword evidence="1" id="KW-1133">Transmembrane helix</keyword>
<dbReference type="Proteomes" id="UP000238164">
    <property type="component" value="Chromosome 1"/>
</dbReference>
<evidence type="ECO:0000256" key="1">
    <source>
        <dbReference type="SAM" id="Phobius"/>
    </source>
</evidence>
<feature type="transmembrane region" description="Helical" evidence="1">
    <location>
        <begin position="15"/>
        <end position="35"/>
    </location>
</feature>
<dbReference type="EMBL" id="LT985188">
    <property type="protein sequence ID" value="SPD85844.1"/>
    <property type="molecule type" value="Genomic_DNA"/>
</dbReference>
<sequence length="148" mass="16542">MYDALRLFHTHVQQTTALLLGIITTVFVVFGFALDRNQENQALSVEVVHLGGAILVLIAPLALLSVSIIGRYYLLYVSSLYFAATISRLAQLPAHPWFDDVPEEPSKKDPWIRSRTFGRGHSLFLYSLMLWLLGASGLISGIFVFLSF</sequence>
<feature type="transmembrane region" description="Helical" evidence="1">
    <location>
        <begin position="47"/>
        <end position="66"/>
    </location>
</feature>
<accession>A0A2N9JEM2</accession>
<proteinExistence type="predicted"/>